<dbReference type="InterPro" id="IPR015590">
    <property type="entry name" value="Aldehyde_DH_dom"/>
</dbReference>
<protein>
    <submittedName>
        <fullName evidence="8">Aldehyde dehydrogenase</fullName>
    </submittedName>
</protein>
<keyword evidence="2 5" id="KW-0560">Oxidoreductase</keyword>
<dbReference type="SUPFAM" id="SSF53720">
    <property type="entry name" value="ALDH-like"/>
    <property type="match status" value="1"/>
</dbReference>
<reference evidence="8 9" key="1">
    <citation type="submission" date="2022-08" db="EMBL/GenBank/DDBJ databases">
        <title>YIM 101645 draft genome.</title>
        <authorList>
            <person name="Chen X."/>
        </authorList>
    </citation>
    <scope>NUCLEOTIDE SEQUENCE [LARGE SCALE GENOMIC DNA]</scope>
    <source>
        <strain evidence="8 9">YIM 101645</strain>
    </source>
</reference>
<evidence type="ECO:0000256" key="6">
    <source>
        <dbReference type="SAM" id="MobiDB-lite"/>
    </source>
</evidence>
<evidence type="ECO:0000313" key="8">
    <source>
        <dbReference type="EMBL" id="MCS5480801.1"/>
    </source>
</evidence>
<gene>
    <name evidence="8" type="ORF">NYP18_14235</name>
</gene>
<evidence type="ECO:0000256" key="1">
    <source>
        <dbReference type="ARBA" id="ARBA00009986"/>
    </source>
</evidence>
<dbReference type="PANTHER" id="PTHR42986:SF1">
    <property type="entry name" value="BENZALDEHYDE DEHYDROGENASE YFMT"/>
    <property type="match status" value="1"/>
</dbReference>
<keyword evidence="9" id="KW-1185">Reference proteome</keyword>
<keyword evidence="3" id="KW-0520">NAD</keyword>
<comment type="similarity">
    <text evidence="1 5">Belongs to the aldehyde dehydrogenase family.</text>
</comment>
<name>A0ABT2FZY5_9CORY</name>
<dbReference type="Gene3D" id="3.40.309.10">
    <property type="entry name" value="Aldehyde Dehydrogenase, Chain A, domain 2"/>
    <property type="match status" value="1"/>
</dbReference>
<evidence type="ECO:0000256" key="2">
    <source>
        <dbReference type="ARBA" id="ARBA00023002"/>
    </source>
</evidence>
<dbReference type="PROSITE" id="PS00687">
    <property type="entry name" value="ALDEHYDE_DEHYDR_GLU"/>
    <property type="match status" value="1"/>
</dbReference>
<dbReference type="Proteomes" id="UP001205965">
    <property type="component" value="Unassembled WGS sequence"/>
</dbReference>
<dbReference type="InterPro" id="IPR016162">
    <property type="entry name" value="Ald_DH_N"/>
</dbReference>
<feature type="active site" evidence="4">
    <location>
        <position position="250"/>
    </location>
</feature>
<comment type="caution">
    <text evidence="8">The sequence shown here is derived from an EMBL/GenBank/DDBJ whole genome shotgun (WGS) entry which is preliminary data.</text>
</comment>
<dbReference type="PANTHER" id="PTHR42986">
    <property type="entry name" value="BENZALDEHYDE DEHYDROGENASE YFMT"/>
    <property type="match status" value="1"/>
</dbReference>
<dbReference type="Pfam" id="PF00171">
    <property type="entry name" value="Aldedh"/>
    <property type="match status" value="1"/>
</dbReference>
<evidence type="ECO:0000256" key="5">
    <source>
        <dbReference type="RuleBase" id="RU003345"/>
    </source>
</evidence>
<accession>A0ABT2FZY5</accession>
<proteinExistence type="inferred from homology"/>
<evidence type="ECO:0000313" key="9">
    <source>
        <dbReference type="Proteomes" id="UP001205965"/>
    </source>
</evidence>
<feature type="domain" description="Aldehyde dehydrogenase" evidence="7">
    <location>
        <begin position="18"/>
        <end position="471"/>
    </location>
</feature>
<organism evidence="8 9">
    <name type="scientific">Corynebacterium lemuris</name>
    <dbReference type="NCBI Taxonomy" id="1859292"/>
    <lineage>
        <taxon>Bacteria</taxon>
        <taxon>Bacillati</taxon>
        <taxon>Actinomycetota</taxon>
        <taxon>Actinomycetes</taxon>
        <taxon>Mycobacteriales</taxon>
        <taxon>Corynebacteriaceae</taxon>
        <taxon>Corynebacterium</taxon>
    </lineage>
</organism>
<dbReference type="EMBL" id="JANWTC010000019">
    <property type="protein sequence ID" value="MCS5480801.1"/>
    <property type="molecule type" value="Genomic_DNA"/>
</dbReference>
<dbReference type="InterPro" id="IPR016161">
    <property type="entry name" value="Ald_DH/histidinol_DH"/>
</dbReference>
<dbReference type="Gene3D" id="3.40.605.10">
    <property type="entry name" value="Aldehyde Dehydrogenase, Chain A, domain 1"/>
    <property type="match status" value="1"/>
</dbReference>
<dbReference type="InterPro" id="IPR016163">
    <property type="entry name" value="Ald_DH_C"/>
</dbReference>
<evidence type="ECO:0000256" key="3">
    <source>
        <dbReference type="ARBA" id="ARBA00023027"/>
    </source>
</evidence>
<feature type="region of interest" description="Disordered" evidence="6">
    <location>
        <begin position="1"/>
        <end position="20"/>
    </location>
</feature>
<dbReference type="RefSeq" id="WP_259428860.1">
    <property type="nucleotide sequence ID" value="NZ_JANWTC010000019.1"/>
</dbReference>
<evidence type="ECO:0000259" key="7">
    <source>
        <dbReference type="Pfam" id="PF00171"/>
    </source>
</evidence>
<dbReference type="InterPro" id="IPR029510">
    <property type="entry name" value="Ald_DH_CS_GLU"/>
</dbReference>
<dbReference type="CDD" id="cd07105">
    <property type="entry name" value="ALDH_SaliADH"/>
    <property type="match status" value="1"/>
</dbReference>
<sequence>MQTQLLIDNESRPSSDNQNFIWTDPVSGAPVTTSAAGTVEDALDAVDSAERALASWSKVGPSQRRDILLKAADLLEARADEFTEVMVSEVAANEGWARFNVFLTTQCLRQAAALTSRINGETLPTDRPGVFSMTVRQPVGVVLSMAPWNAPGVLGMRSLAYPLACGNTVVFRASEASPRTHQILVEVLHDAGLPAGVLNFLTHDPADADAVVEAMIAHPAVRRVNFTGSTHVGRIIAEKCGRHLKKPLLELGGKAPFVVLDDADINGAVNAAIFGSFMFQGQICMSTERFVVDETVADEFVSKFAERASKLKHGVPALDPSVVVGPMFKEASGTRINELISDAVAKGATIVAGGRADGAMLPPTILDHVTPGMAIYDQETFGPVTTIVRVSGADEAVATANDTEYGLAAAVHGGDVKRAMDVALQIEAGHVHVNGATVQNDANAAFGGMKSSGYGKFDGEAVIDEFTELKWMTIESPDQQYPI</sequence>
<evidence type="ECO:0000256" key="4">
    <source>
        <dbReference type="PROSITE-ProRule" id="PRU10007"/>
    </source>
</evidence>